<feature type="transmembrane region" description="Helical" evidence="8">
    <location>
        <begin position="12"/>
        <end position="35"/>
    </location>
</feature>
<dbReference type="RefSeq" id="WP_169113325.1">
    <property type="nucleotide sequence ID" value="NZ_CP051684.1"/>
</dbReference>
<reference evidence="10 11" key="1">
    <citation type="submission" date="2020-04" db="EMBL/GenBank/DDBJ databases">
        <title>Genome sequencing of novel species.</title>
        <authorList>
            <person name="Heo J."/>
            <person name="Kim S.-J."/>
            <person name="Kim J.-S."/>
            <person name="Hong S.-B."/>
            <person name="Kwon S.-W."/>
        </authorList>
    </citation>
    <scope>NUCLEOTIDE SEQUENCE [LARGE SCALE GENOMIC DNA]</scope>
    <source>
        <strain evidence="10 11">AF9R3</strain>
    </source>
</reference>
<comment type="subcellular location">
    <subcellularLocation>
        <location evidence="1">Cell membrane</location>
        <topology evidence="1">Multi-pass membrane protein</topology>
    </subcellularLocation>
</comment>
<keyword evidence="2" id="KW-1003">Cell membrane</keyword>
<keyword evidence="5 8" id="KW-0472">Membrane</keyword>
<dbReference type="InterPro" id="IPR050445">
    <property type="entry name" value="Bact_polysacc_biosynth/exp"/>
</dbReference>
<feature type="coiled-coil region" evidence="6">
    <location>
        <begin position="339"/>
        <end position="373"/>
    </location>
</feature>
<feature type="domain" description="Polysaccharide chain length determinant N-terminal" evidence="9">
    <location>
        <begin position="2"/>
        <end position="89"/>
    </location>
</feature>
<evidence type="ECO:0000256" key="2">
    <source>
        <dbReference type="ARBA" id="ARBA00022475"/>
    </source>
</evidence>
<proteinExistence type="predicted"/>
<keyword evidence="3 8" id="KW-0812">Transmembrane</keyword>
<keyword evidence="11" id="KW-1185">Reference proteome</keyword>
<dbReference type="EMBL" id="CP051684">
    <property type="protein sequence ID" value="QJD92074.1"/>
    <property type="molecule type" value="Genomic_DNA"/>
</dbReference>
<evidence type="ECO:0000259" key="9">
    <source>
        <dbReference type="Pfam" id="PF02706"/>
    </source>
</evidence>
<evidence type="ECO:0000313" key="11">
    <source>
        <dbReference type="Proteomes" id="UP000503117"/>
    </source>
</evidence>
<dbReference type="PANTHER" id="PTHR32309">
    <property type="entry name" value="TYROSINE-PROTEIN KINASE"/>
    <property type="match status" value="1"/>
</dbReference>
<name>A0ABX6MDM8_9BURK</name>
<evidence type="ECO:0000256" key="7">
    <source>
        <dbReference type="SAM" id="MobiDB-lite"/>
    </source>
</evidence>
<protein>
    <submittedName>
        <fullName evidence="10">Chain length determinant protein EpsF</fullName>
    </submittedName>
</protein>
<keyword evidence="4 8" id="KW-1133">Transmembrane helix</keyword>
<dbReference type="InterPro" id="IPR003856">
    <property type="entry name" value="LPS_length_determ_N"/>
</dbReference>
<feature type="region of interest" description="Disordered" evidence="7">
    <location>
        <begin position="229"/>
        <end position="252"/>
    </location>
</feature>
<dbReference type="InterPro" id="IPR017468">
    <property type="entry name" value="Chain_len_reg_EpsF"/>
</dbReference>
<dbReference type="Proteomes" id="UP000503117">
    <property type="component" value="Chromosome"/>
</dbReference>
<keyword evidence="6" id="KW-0175">Coiled coil</keyword>
<evidence type="ECO:0000256" key="5">
    <source>
        <dbReference type="ARBA" id="ARBA00023136"/>
    </source>
</evidence>
<evidence type="ECO:0000313" key="10">
    <source>
        <dbReference type="EMBL" id="QJD92074.1"/>
    </source>
</evidence>
<evidence type="ECO:0000256" key="1">
    <source>
        <dbReference type="ARBA" id="ARBA00004651"/>
    </source>
</evidence>
<feature type="transmembrane region" description="Helical" evidence="8">
    <location>
        <begin position="398"/>
        <end position="419"/>
    </location>
</feature>
<evidence type="ECO:0000256" key="3">
    <source>
        <dbReference type="ARBA" id="ARBA00022692"/>
    </source>
</evidence>
<accession>A0ABX6MDM8</accession>
<evidence type="ECO:0000256" key="8">
    <source>
        <dbReference type="SAM" id="Phobius"/>
    </source>
</evidence>
<evidence type="ECO:0000256" key="4">
    <source>
        <dbReference type="ARBA" id="ARBA00022989"/>
    </source>
</evidence>
<sequence length="464" mass="50016">MNLTQLFLALRARYKIVLLTLAVTVVATVVVSLLLPKTYKASTSIVLNNKGVDSVTGVSLPAQMLPGYIATQSDIIHSKSVALKVVDNLHLAELPAVQQQYRDATDGKGTDLRNWLADLLLNKLDIEPARESSVLTISFKGADPAFVAAVANEFANAYIQFSVQLKTDPAQQASGFINTQIKLLRDQYETAQSRMSKYQKDNDIFNADNRVDVETNRLNELSSQLVAAQSQAMDAQSRSRQAAGNAGTSPDVQNNALIQNLKASLAVAEAKLADTSQRLAPNHPQYISAKSEVDKLRSNLNEQIAIASSSVTTGGQIAVQRENELRSALAAQKQKVMALNTARDEFTVLANEVENARRAYELATQRYNQTSLESKSNQADIAVLSLATPAGAPSSPRLLLNVALSIIVGLILGAGAVLLMELLDQRVRSAAHLAETFGLPLLGVIEPAGKPTRRAKKPLLTAQT</sequence>
<dbReference type="Pfam" id="PF02706">
    <property type="entry name" value="Wzz"/>
    <property type="match status" value="1"/>
</dbReference>
<evidence type="ECO:0000256" key="6">
    <source>
        <dbReference type="SAM" id="Coils"/>
    </source>
</evidence>
<dbReference type="NCBIfam" id="TIGR03017">
    <property type="entry name" value="EpsF"/>
    <property type="match status" value="1"/>
</dbReference>
<gene>
    <name evidence="10" type="primary">epsF</name>
    <name evidence="10" type="ORF">HH213_19435</name>
</gene>
<dbReference type="PANTHER" id="PTHR32309:SF13">
    <property type="entry name" value="FERRIC ENTEROBACTIN TRANSPORT PROTEIN FEPE"/>
    <property type="match status" value="1"/>
</dbReference>
<organism evidence="10 11">
    <name type="scientific">Duganella dendranthematis</name>
    <dbReference type="NCBI Taxonomy" id="2728021"/>
    <lineage>
        <taxon>Bacteria</taxon>
        <taxon>Pseudomonadati</taxon>
        <taxon>Pseudomonadota</taxon>
        <taxon>Betaproteobacteria</taxon>
        <taxon>Burkholderiales</taxon>
        <taxon>Oxalobacteraceae</taxon>
        <taxon>Telluria group</taxon>
        <taxon>Duganella</taxon>
    </lineage>
</organism>